<dbReference type="KEGG" id="cre:CHLRE_07g324932v5"/>
<evidence type="ECO:0000256" key="1">
    <source>
        <dbReference type="SAM" id="MobiDB-lite"/>
    </source>
</evidence>
<reference evidence="3 4" key="1">
    <citation type="journal article" date="2007" name="Science">
        <title>The Chlamydomonas genome reveals the evolution of key animal and plant functions.</title>
        <authorList>
            <person name="Merchant S.S."/>
            <person name="Prochnik S.E."/>
            <person name="Vallon O."/>
            <person name="Harris E.H."/>
            <person name="Karpowicz S.J."/>
            <person name="Witman G.B."/>
            <person name="Terry A."/>
            <person name="Salamov A."/>
            <person name="Fritz-Laylin L.K."/>
            <person name="Marechal-Drouard L."/>
            <person name="Marshall W.F."/>
            <person name="Qu L.H."/>
            <person name="Nelson D.R."/>
            <person name="Sanderfoot A.A."/>
            <person name="Spalding M.H."/>
            <person name="Kapitonov V.V."/>
            <person name="Ren Q."/>
            <person name="Ferris P."/>
            <person name="Lindquist E."/>
            <person name="Shapiro H."/>
            <person name="Lucas S.M."/>
            <person name="Grimwood J."/>
            <person name="Schmutz J."/>
            <person name="Cardol P."/>
            <person name="Cerutti H."/>
            <person name="Chanfreau G."/>
            <person name="Chen C.L."/>
            <person name="Cognat V."/>
            <person name="Croft M.T."/>
            <person name="Dent R."/>
            <person name="Dutcher S."/>
            <person name="Fernandez E."/>
            <person name="Fukuzawa H."/>
            <person name="Gonzalez-Ballester D."/>
            <person name="Gonzalez-Halphen D."/>
            <person name="Hallmann A."/>
            <person name="Hanikenne M."/>
            <person name="Hippler M."/>
            <person name="Inwood W."/>
            <person name="Jabbari K."/>
            <person name="Kalanon M."/>
            <person name="Kuras R."/>
            <person name="Lefebvre P.A."/>
            <person name="Lemaire S.D."/>
            <person name="Lobanov A.V."/>
            <person name="Lohr M."/>
            <person name="Manuell A."/>
            <person name="Meier I."/>
            <person name="Mets L."/>
            <person name="Mittag M."/>
            <person name="Mittelmeier T."/>
            <person name="Moroney J.V."/>
            <person name="Moseley J."/>
            <person name="Napoli C."/>
            <person name="Nedelcu A.M."/>
            <person name="Niyogi K."/>
            <person name="Novoselov S.V."/>
            <person name="Paulsen I.T."/>
            <person name="Pazour G."/>
            <person name="Purton S."/>
            <person name="Ral J.P."/>
            <person name="Riano-Pachon D.M."/>
            <person name="Riekhof W."/>
            <person name="Rymarquis L."/>
            <person name="Schroda M."/>
            <person name="Stern D."/>
            <person name="Umen J."/>
            <person name="Willows R."/>
            <person name="Wilson N."/>
            <person name="Zimmer S.L."/>
            <person name="Allmer J."/>
            <person name="Balk J."/>
            <person name="Bisova K."/>
            <person name="Chen C.J."/>
            <person name="Elias M."/>
            <person name="Gendler K."/>
            <person name="Hauser C."/>
            <person name="Lamb M.R."/>
            <person name="Ledford H."/>
            <person name="Long J.C."/>
            <person name="Minagawa J."/>
            <person name="Page M.D."/>
            <person name="Pan J."/>
            <person name="Pootakham W."/>
            <person name="Roje S."/>
            <person name="Rose A."/>
            <person name="Stahlberg E."/>
            <person name="Terauchi A.M."/>
            <person name="Yang P."/>
            <person name="Ball S."/>
            <person name="Bowler C."/>
            <person name="Dieckmann C.L."/>
            <person name="Gladyshev V.N."/>
            <person name="Green P."/>
            <person name="Jorgensen R."/>
            <person name="Mayfield S."/>
            <person name="Mueller-Roeber B."/>
            <person name="Rajamani S."/>
            <person name="Sayre R.T."/>
            <person name="Brokstein P."/>
            <person name="Dubchak I."/>
            <person name="Goodstein D."/>
            <person name="Hornick L."/>
            <person name="Huang Y.W."/>
            <person name="Jhaveri J."/>
            <person name="Luo Y."/>
            <person name="Martinez D."/>
            <person name="Ngau W.C."/>
            <person name="Otillar B."/>
            <person name="Poliakov A."/>
            <person name="Porter A."/>
            <person name="Szajkowski L."/>
            <person name="Werner G."/>
            <person name="Zhou K."/>
            <person name="Grigoriev I.V."/>
            <person name="Rokhsar D.S."/>
            <person name="Grossman A.R."/>
        </authorList>
    </citation>
    <scope>NUCLEOTIDE SEQUENCE [LARGE SCALE GENOMIC DNA]</scope>
    <source>
        <strain evidence="4">CC-503</strain>
    </source>
</reference>
<feature type="region of interest" description="Disordered" evidence="1">
    <location>
        <begin position="131"/>
        <end position="176"/>
    </location>
</feature>
<dbReference type="GO" id="GO:0004672">
    <property type="term" value="F:protein kinase activity"/>
    <property type="evidence" value="ECO:0007669"/>
    <property type="project" value="InterPro"/>
</dbReference>
<evidence type="ECO:0000313" key="3">
    <source>
        <dbReference type="EMBL" id="PNW80614.1"/>
    </source>
</evidence>
<dbReference type="InterPro" id="IPR000719">
    <property type="entry name" value="Prot_kinase_dom"/>
</dbReference>
<sequence>MWPRIIGKDLDVVHNSEPYGTVAYMAPETVGGSSYKSSDVWSYGVVVWQLVTGEAAPWPGLRNVQVMLGVLQGDLRLTVPPSTYPPLAHLLESCLARDHTQRPSFDELVMQLQAMVRDLARANQLELPVHLQQQLRQGQPQSQLHLPPTSGNSNSTSAPHTPAETTAAASHAECTGSGPNPALRCVTALDLVTANSGASGAGAGYVAAAAGSSGRPVSPFLTASPAGPCPGGAGGQSLAAAVAAGAATSSGAGPTPSSSVLATSYPASSRYLTAAAVATPASNSLGLLAMGSGGSAAGGPGGAGGTLAPSARAGGSAAEVFLAQPPRAAAAGPLLLPAAPTSGARAEGSTAAAFVTAAAAASDASMMLPVPPPQPLLQPAPGGGPQQTQAPLPLPRTLFDTTAAAPALHAVSRGLPSSASALTNTTHSSTSNSVSHNYGAHGPIVRAGAGGALAGTMAALAVGGQRRPPPPLQATAAAGSAAAFGSAVSALLPWQVAVRQQDPMHHLRGMALARAALAVVEDMESATMSSTVNSNLLRDMPPHSHVTAGSGSSADAGAQFGTTAAAGTSATANHPAVHDNSTQAIAAAAARGDTPRLVSYADAELIEPSFAYMEAAGMHAVRYTAAPATAATAAADGTVTGGSATAASASAGGGMPEPAVAAAMLAALPAEVPVPLLRLPQHSIVDLVAVRSGSGNISVNAGAATHVLTTTQEANAPASADTASGNAAAASAAAPAALEACDTSSLDSGGSGRAATGGVLGSSSTVRPTTYTAAHSTSTNTNTTYAGTAGAAAITSSSNNQLTTATHLSSSWANTTDRDARSSTFWHSTTTGLAMTTTAWAAASGGGVHSSLGTGSRQQLRQVGHTSIGPGGAGGGVGGASNSVGQQSGSIGRLGMMMERSVLYELFSRRSSRATGAPTNDDDFVVMTDAGILVGSVGQSVSGSRQHLLQLQLQGVGEGLPGGVPAATALSLADGAAGASAGGGGGGAGGGGLLAAVPEAHVGFMVAAGNGGGGRGSSARAGRYYHIEPAFLPMYGDGVLGQSLAYGAAAAPAATDPAALLPPRVLRSAALAGGRDKAGGAGRHGDRMAAAGSSATAGGAVMAAGAVHPHSLLPPVREEAAAPTSTSSVHTSYTGTGVSGSLAAHSGPGVGVGTGGGSNAGGAGTGGDSGVVDSSGLLLLYGSGAAGGGSSRGGSSTGVPAVAQPAGSSIGHPHSRGSSTHQYFQGLPPGSAGGATGTSGGAYLPRPNYFNTVYGSTGNDEGSGSDGSLPLFSMLQAGLARAREREAASRASGAAVPRSTGTSAPAAPAAAASPPSMSAALGRDAAAGASVAAPTASSVTNRDG</sequence>
<dbReference type="PaxDb" id="3055-EDP07142"/>
<dbReference type="PANTHER" id="PTHR44329:SF289">
    <property type="entry name" value="SERINE_THREONINE-PROTEIN KINASE VIK"/>
    <property type="match status" value="1"/>
</dbReference>
<organism evidence="3 4">
    <name type="scientific">Chlamydomonas reinhardtii</name>
    <name type="common">Chlamydomonas smithii</name>
    <dbReference type="NCBI Taxonomy" id="3055"/>
    <lineage>
        <taxon>Eukaryota</taxon>
        <taxon>Viridiplantae</taxon>
        <taxon>Chlorophyta</taxon>
        <taxon>core chlorophytes</taxon>
        <taxon>Chlorophyceae</taxon>
        <taxon>CS clade</taxon>
        <taxon>Chlamydomonadales</taxon>
        <taxon>Chlamydomonadaceae</taxon>
        <taxon>Chlamydomonas</taxon>
    </lineage>
</organism>
<protein>
    <recommendedName>
        <fullName evidence="2">Protein kinase domain-containing protein</fullName>
    </recommendedName>
</protein>
<dbReference type="PANTHER" id="PTHR44329">
    <property type="entry name" value="SERINE/THREONINE-PROTEIN KINASE TNNI3K-RELATED"/>
    <property type="match status" value="1"/>
</dbReference>
<dbReference type="Gene3D" id="1.10.510.10">
    <property type="entry name" value="Transferase(Phosphotransferase) domain 1"/>
    <property type="match status" value="1"/>
</dbReference>
<dbReference type="PROSITE" id="PS50011">
    <property type="entry name" value="PROTEIN_KINASE_DOM"/>
    <property type="match status" value="1"/>
</dbReference>
<feature type="compositionally biased region" description="Gly residues" evidence="1">
    <location>
        <begin position="869"/>
        <end position="879"/>
    </location>
</feature>
<feature type="compositionally biased region" description="Gly residues" evidence="1">
    <location>
        <begin position="1231"/>
        <end position="1240"/>
    </location>
</feature>
<evidence type="ECO:0000313" key="4">
    <source>
        <dbReference type="Proteomes" id="UP000006906"/>
    </source>
</evidence>
<feature type="region of interest" description="Disordered" evidence="1">
    <location>
        <begin position="742"/>
        <end position="782"/>
    </location>
</feature>
<feature type="compositionally biased region" description="Low complexity" evidence="1">
    <location>
        <begin position="156"/>
        <end position="173"/>
    </location>
</feature>
<feature type="region of interest" description="Disordered" evidence="1">
    <location>
        <begin position="534"/>
        <end position="554"/>
    </location>
</feature>
<dbReference type="InParanoid" id="A0A2K3DJ99"/>
<feature type="domain" description="Protein kinase" evidence="2">
    <location>
        <begin position="1"/>
        <end position="116"/>
    </location>
</feature>
<keyword evidence="4" id="KW-1185">Reference proteome</keyword>
<feature type="compositionally biased region" description="Low complexity" evidence="1">
    <location>
        <begin position="131"/>
        <end position="144"/>
    </location>
</feature>
<feature type="region of interest" description="Disordered" evidence="1">
    <location>
        <begin position="1189"/>
        <end position="1240"/>
    </location>
</feature>
<proteinExistence type="predicted"/>
<dbReference type="Gramene" id="PNW80614">
    <property type="protein sequence ID" value="PNW80614"/>
    <property type="gene ID" value="CHLRE_07g324932v5"/>
</dbReference>
<evidence type="ECO:0000259" key="2">
    <source>
        <dbReference type="PROSITE" id="PS50011"/>
    </source>
</evidence>
<dbReference type="STRING" id="3055.A0A2K3DJ99"/>
<feature type="compositionally biased region" description="Low complexity" evidence="1">
    <location>
        <begin position="769"/>
        <end position="782"/>
    </location>
</feature>
<dbReference type="GO" id="GO:0005524">
    <property type="term" value="F:ATP binding"/>
    <property type="evidence" value="ECO:0007669"/>
    <property type="project" value="InterPro"/>
</dbReference>
<dbReference type="Pfam" id="PF07714">
    <property type="entry name" value="PK_Tyr_Ser-Thr"/>
    <property type="match status" value="1"/>
</dbReference>
<feature type="compositionally biased region" description="Low complexity" evidence="1">
    <location>
        <begin position="880"/>
        <end position="890"/>
    </location>
</feature>
<dbReference type="SUPFAM" id="SSF56112">
    <property type="entry name" value="Protein kinase-like (PK-like)"/>
    <property type="match status" value="1"/>
</dbReference>
<feature type="region of interest" description="Disordered" evidence="1">
    <location>
        <begin position="1283"/>
        <end position="1344"/>
    </location>
</feature>
<dbReference type="InterPro" id="IPR001245">
    <property type="entry name" value="Ser-Thr/Tyr_kinase_cat_dom"/>
</dbReference>
<dbReference type="OrthoDB" id="4062651at2759"/>
<dbReference type="GeneID" id="5726617"/>
<name>A0A2K3DJ99_CHLRE</name>
<dbReference type="RefSeq" id="XP_042922600.1">
    <property type="nucleotide sequence ID" value="XM_043064032.1"/>
</dbReference>
<feature type="region of interest" description="Disordered" evidence="1">
    <location>
        <begin position="845"/>
        <end position="891"/>
    </location>
</feature>
<accession>A0A2K3DJ99</accession>
<dbReference type="Proteomes" id="UP000006906">
    <property type="component" value="Chromosome 7"/>
</dbReference>
<gene>
    <name evidence="3" type="ORF">CHLRE_07g324932v5</name>
</gene>
<feature type="compositionally biased region" description="Low complexity" evidence="1">
    <location>
        <begin position="1303"/>
        <end position="1338"/>
    </location>
</feature>
<dbReference type="InterPro" id="IPR011009">
    <property type="entry name" value="Kinase-like_dom_sf"/>
</dbReference>
<feature type="compositionally biased region" description="Polar residues" evidence="1">
    <location>
        <begin position="851"/>
        <end position="865"/>
    </location>
</feature>
<dbReference type="InterPro" id="IPR051681">
    <property type="entry name" value="Ser/Thr_Kinases-Pseudokinases"/>
</dbReference>
<dbReference type="EMBL" id="CM008968">
    <property type="protein sequence ID" value="PNW80614.1"/>
    <property type="molecule type" value="Genomic_DNA"/>
</dbReference>